<feature type="domain" description="PAS" evidence="2">
    <location>
        <begin position="322"/>
        <end position="366"/>
    </location>
</feature>
<dbReference type="Pfam" id="PF05228">
    <property type="entry name" value="CHASE4"/>
    <property type="match status" value="1"/>
</dbReference>
<reference evidence="3 4" key="1">
    <citation type="submission" date="2024-06" db="EMBL/GenBank/DDBJ databases">
        <authorList>
            <person name="Steensen K."/>
            <person name="Seneca J."/>
            <person name="Bartlau N."/>
            <person name="Yu A.X."/>
            <person name="Polz M.F."/>
        </authorList>
    </citation>
    <scope>NUCLEOTIDE SEQUENCE [LARGE SCALE GENOMIC DNA]</scope>
    <source>
        <strain evidence="3 4">1F146</strain>
    </source>
</reference>
<dbReference type="RefSeq" id="WP_371718913.1">
    <property type="nucleotide sequence ID" value="NZ_JBGOOF010000015.1"/>
</dbReference>
<dbReference type="InterPro" id="IPR035965">
    <property type="entry name" value="PAS-like_dom_sf"/>
</dbReference>
<dbReference type="CDD" id="cd00130">
    <property type="entry name" value="PAS"/>
    <property type="match status" value="1"/>
</dbReference>
<dbReference type="InterPro" id="IPR007892">
    <property type="entry name" value="CHASE4"/>
</dbReference>
<proteinExistence type="predicted"/>
<feature type="transmembrane region" description="Helical" evidence="1">
    <location>
        <begin position="12"/>
        <end position="33"/>
    </location>
</feature>
<dbReference type="Gene3D" id="3.30.450.20">
    <property type="entry name" value="PAS domain"/>
    <property type="match status" value="1"/>
</dbReference>
<accession>A0ABV4MI90</accession>
<evidence type="ECO:0000313" key="3">
    <source>
        <dbReference type="EMBL" id="MEZ8209253.1"/>
    </source>
</evidence>
<dbReference type="SUPFAM" id="SSF55785">
    <property type="entry name" value="PYP-like sensor domain (PAS domain)"/>
    <property type="match status" value="1"/>
</dbReference>
<evidence type="ECO:0000313" key="4">
    <source>
        <dbReference type="Proteomes" id="UP001569151"/>
    </source>
</evidence>
<dbReference type="Proteomes" id="UP001569151">
    <property type="component" value="Unassembled WGS sequence"/>
</dbReference>
<keyword evidence="1" id="KW-1133">Transmembrane helix</keyword>
<evidence type="ECO:0000259" key="2">
    <source>
        <dbReference type="PROSITE" id="PS50112"/>
    </source>
</evidence>
<gene>
    <name evidence="3" type="ORF">ACED39_10725</name>
</gene>
<dbReference type="SMART" id="SM00091">
    <property type="entry name" value="PAS"/>
    <property type="match status" value="1"/>
</dbReference>
<keyword evidence="1" id="KW-0472">Membrane</keyword>
<name>A0ABV4MI90_9VIBR</name>
<dbReference type="PROSITE" id="PS50112">
    <property type="entry name" value="PAS"/>
    <property type="match status" value="1"/>
</dbReference>
<dbReference type="Pfam" id="PF00989">
    <property type="entry name" value="PAS"/>
    <property type="match status" value="1"/>
</dbReference>
<dbReference type="NCBIfam" id="TIGR00229">
    <property type="entry name" value="sensory_box"/>
    <property type="match status" value="1"/>
</dbReference>
<sequence>MIANNLKSRTMISTSVFLIVLFLGILVIEYLFVQSAKRQEQQDQVTSAVNIVELYLRYELNHLKKTALDYAHWDDAYQFMIERDSAYLENNFYHNTVFENTQAIFIWNDSQDKLLVDLDLETKGFYLPLLNKLPTQKNAHSGFVFYHGSVHLYTMIDVRKTKVENSLSPGYLFLVRPVRADSIMRLLDQFNLKFSIEPIATIDDIWLPESLVDYIDFSGDNPKVILNKEFWFNVKIGPDESDSLSNYFDAVLQEIAFLIIMLGFSIYILKSKVFAPLDQLIAWVKSVDSNNPTSLKIDLDGDHEILQIQRKIGSILRHQMDKDKQHTNILNSMADYIIIINHDGEIQYVNGSACEWFGQSSDTLCGMKLDYWVASEDKEISIFPWLNKCFESGESQVAIFKGIKYNGVLQESIKLHLTMNSMNVGGSSHVEQVMLIARDALDFNLASAELIPSTDTPSDAIWEGQ</sequence>
<keyword evidence="4" id="KW-1185">Reference proteome</keyword>
<dbReference type="InterPro" id="IPR000014">
    <property type="entry name" value="PAS"/>
</dbReference>
<dbReference type="InterPro" id="IPR013767">
    <property type="entry name" value="PAS_fold"/>
</dbReference>
<protein>
    <submittedName>
        <fullName evidence="3">CHASE4 domain-containing protein</fullName>
    </submittedName>
</protein>
<evidence type="ECO:0000256" key="1">
    <source>
        <dbReference type="SAM" id="Phobius"/>
    </source>
</evidence>
<keyword evidence="1" id="KW-0812">Transmembrane</keyword>
<dbReference type="EMBL" id="JBGOOS010000013">
    <property type="protein sequence ID" value="MEZ8209253.1"/>
    <property type="molecule type" value="Genomic_DNA"/>
</dbReference>
<organism evidence="3 4">
    <name type="scientific">Vibrio bivalvicida</name>
    <dbReference type="NCBI Taxonomy" id="1276888"/>
    <lineage>
        <taxon>Bacteria</taxon>
        <taxon>Pseudomonadati</taxon>
        <taxon>Pseudomonadota</taxon>
        <taxon>Gammaproteobacteria</taxon>
        <taxon>Vibrionales</taxon>
        <taxon>Vibrionaceae</taxon>
        <taxon>Vibrio</taxon>
        <taxon>Vibrio oreintalis group</taxon>
    </lineage>
</organism>
<comment type="caution">
    <text evidence="3">The sequence shown here is derived from an EMBL/GenBank/DDBJ whole genome shotgun (WGS) entry which is preliminary data.</text>
</comment>